<evidence type="ECO:0000313" key="13">
    <source>
        <dbReference type="EMBL" id="RAU19316.1"/>
    </source>
</evidence>
<evidence type="ECO:0000256" key="4">
    <source>
        <dbReference type="ARBA" id="ARBA00022452"/>
    </source>
</evidence>
<dbReference type="PANTHER" id="PTHR12815:SF47">
    <property type="entry name" value="TRANSLOCATION AND ASSEMBLY MODULE SUBUNIT TAMA"/>
    <property type="match status" value="1"/>
</dbReference>
<keyword evidence="7" id="KW-0472">Membrane</keyword>
<evidence type="ECO:0000313" key="14">
    <source>
        <dbReference type="Proteomes" id="UP000250744"/>
    </source>
</evidence>
<keyword evidence="14" id="KW-1185">Reference proteome</keyword>
<dbReference type="AlphaFoldDB" id="A0A364NQF8"/>
<accession>A0A364NQF8</accession>
<dbReference type="InterPro" id="IPR035243">
    <property type="entry name" value="TamA_POTRA_Dom_1"/>
</dbReference>
<evidence type="ECO:0000256" key="6">
    <source>
        <dbReference type="ARBA" id="ARBA00022729"/>
    </source>
</evidence>
<evidence type="ECO:0000256" key="3">
    <source>
        <dbReference type="ARBA" id="ARBA00015419"/>
    </source>
</evidence>
<evidence type="ECO:0000256" key="2">
    <source>
        <dbReference type="ARBA" id="ARBA00010248"/>
    </source>
</evidence>
<evidence type="ECO:0000256" key="9">
    <source>
        <dbReference type="ARBA" id="ARBA00033063"/>
    </source>
</evidence>
<dbReference type="GO" id="GO:0097347">
    <property type="term" value="C:TAM protein secretion complex"/>
    <property type="evidence" value="ECO:0007669"/>
    <property type="project" value="TreeGrafter"/>
</dbReference>
<feature type="domain" description="TamA POTRA" evidence="12">
    <location>
        <begin position="10"/>
        <end position="86"/>
    </location>
</feature>
<name>A0A364NQF8_9GAMM</name>
<comment type="subunit">
    <text evidence="10">Interacts with TamB to form the translocation and assembly module (TAM).</text>
</comment>
<dbReference type="Pfam" id="PF17243">
    <property type="entry name" value="POTRA_TamA_1"/>
    <property type="match status" value="1"/>
</dbReference>
<proteinExistence type="inferred from homology"/>
<dbReference type="Gene3D" id="2.40.160.50">
    <property type="entry name" value="membrane protein fhac: a member of the omp85/tpsb transporter family"/>
    <property type="match status" value="1"/>
</dbReference>
<dbReference type="OrthoDB" id="9803054at2"/>
<comment type="subcellular location">
    <subcellularLocation>
        <location evidence="1">Cell outer membrane</location>
    </subcellularLocation>
</comment>
<dbReference type="InterPro" id="IPR039910">
    <property type="entry name" value="D15-like"/>
</dbReference>
<keyword evidence="5" id="KW-0812">Transmembrane</keyword>
<evidence type="ECO:0000256" key="10">
    <source>
        <dbReference type="ARBA" id="ARBA00093548"/>
    </source>
</evidence>
<evidence type="ECO:0000256" key="7">
    <source>
        <dbReference type="ARBA" id="ARBA00023136"/>
    </source>
</evidence>
<organism evidence="13 14">
    <name type="scientific">Nitrincola tibetensis</name>
    <dbReference type="NCBI Taxonomy" id="2219697"/>
    <lineage>
        <taxon>Bacteria</taxon>
        <taxon>Pseudomonadati</taxon>
        <taxon>Pseudomonadota</taxon>
        <taxon>Gammaproteobacteria</taxon>
        <taxon>Oceanospirillales</taxon>
        <taxon>Oceanospirillaceae</taxon>
        <taxon>Nitrincola</taxon>
    </lineage>
</organism>
<dbReference type="Pfam" id="PF01103">
    <property type="entry name" value="Omp85"/>
    <property type="match status" value="1"/>
</dbReference>
<comment type="similarity">
    <text evidence="2">Belongs to the TamA family.</text>
</comment>
<evidence type="ECO:0000256" key="1">
    <source>
        <dbReference type="ARBA" id="ARBA00004442"/>
    </source>
</evidence>
<keyword evidence="4" id="KW-1134">Transmembrane beta strand</keyword>
<evidence type="ECO:0000256" key="8">
    <source>
        <dbReference type="ARBA" id="ARBA00023237"/>
    </source>
</evidence>
<dbReference type="Proteomes" id="UP000250744">
    <property type="component" value="Unassembled WGS sequence"/>
</dbReference>
<keyword evidence="8" id="KW-0998">Cell outer membrane</keyword>
<dbReference type="GO" id="GO:0009306">
    <property type="term" value="P:protein secretion"/>
    <property type="evidence" value="ECO:0007669"/>
    <property type="project" value="TreeGrafter"/>
</dbReference>
<evidence type="ECO:0000259" key="12">
    <source>
        <dbReference type="Pfam" id="PF17243"/>
    </source>
</evidence>
<dbReference type="Gene3D" id="3.10.20.310">
    <property type="entry name" value="membrane protein fhac"/>
    <property type="match status" value="3"/>
</dbReference>
<protein>
    <recommendedName>
        <fullName evidence="3">Translocation and assembly module subunit TamA</fullName>
    </recommendedName>
    <alternativeName>
        <fullName evidence="9">Autotransporter assembly factor TamA</fullName>
    </alternativeName>
</protein>
<comment type="caution">
    <text evidence="13">The sequence shown here is derived from an EMBL/GenBank/DDBJ whole genome shotgun (WGS) entry which is preliminary data.</text>
</comment>
<evidence type="ECO:0000256" key="5">
    <source>
        <dbReference type="ARBA" id="ARBA00022692"/>
    </source>
</evidence>
<keyword evidence="6" id="KW-0732">Signal</keyword>
<feature type="domain" description="Bacterial surface antigen (D15)" evidence="11">
    <location>
        <begin position="362"/>
        <end position="555"/>
    </location>
</feature>
<dbReference type="InterPro" id="IPR000184">
    <property type="entry name" value="Bac_surfAg_D15"/>
</dbReference>
<sequence>MCVSASELTLRVEGVPNNIADNVRGFLSIQSLENQQISSVSRLMYLHRRAEDEIRQALEPFGYYNPELDLALQSQDGGWRAVYRITLGPQTQITRVDVQIQGEGEQDPAFMALLSSNPLKTGEALYHPTYESFKSQIQSLAAERGYYLGRFTEQRIRVDRERNRAEISLTFNTGQRTRISELRFSENPIKDSLLRRYPRFEEGDFLEVVKLIDLQGALIDSDYFADVEVRPVMEEFTEGSVPVEVNLTPRPRSLYQAGFGFGTDTGARMQLGLNRRYVNSSGHKIDARMRLSEIRNDITAGYIIPGHNPRFDQFGLRTGFYDENSKTIDSSRLSFGGFWQKQIDEWEGILSLDLEQERFSFDQDTTQTRLLIPRLQMTKTVSDNRFNTQKGYRISFGVAAASEALLSDVSLLQLSASGKRVDSLGERWRLLSSVEVGTTYTSDFDRVPATLRFYAGGDNSIRGYDYQTLGPKSRSGQVIGGQHLITGSLEVDYEFIPNWRLAGFVDAGNAFDDLNEKIKTSAGFGVRWQSPVGPVRLDLATPIQDSGVRIHFTLGPDL</sequence>
<dbReference type="EMBL" id="QKRX01000002">
    <property type="protein sequence ID" value="RAU19316.1"/>
    <property type="molecule type" value="Genomic_DNA"/>
</dbReference>
<evidence type="ECO:0000259" key="11">
    <source>
        <dbReference type="Pfam" id="PF01103"/>
    </source>
</evidence>
<reference evidence="13 14" key="1">
    <citation type="submission" date="2018-06" db="EMBL/GenBank/DDBJ databases">
        <title>Nitrincola tibetense sp. nov., isolated from Lake XuguoCo on Tibetan Plateau.</title>
        <authorList>
            <person name="Xing P."/>
        </authorList>
    </citation>
    <scope>NUCLEOTIDE SEQUENCE [LARGE SCALE GENOMIC DNA]</scope>
    <source>
        <strain evidence="14">xg18</strain>
    </source>
</reference>
<gene>
    <name evidence="13" type="ORF">DN062_03395</name>
</gene>
<dbReference type="GO" id="GO:0009279">
    <property type="term" value="C:cell outer membrane"/>
    <property type="evidence" value="ECO:0007669"/>
    <property type="project" value="UniProtKB-SubCell"/>
</dbReference>
<dbReference type="PANTHER" id="PTHR12815">
    <property type="entry name" value="SORTING AND ASSEMBLY MACHINERY SAMM50 PROTEIN FAMILY MEMBER"/>
    <property type="match status" value="1"/>
</dbReference>